<keyword evidence="3" id="KW-1185">Reference proteome</keyword>
<evidence type="ECO:0000259" key="1">
    <source>
        <dbReference type="PROSITE" id="PS50404"/>
    </source>
</evidence>
<dbReference type="SFLD" id="SFLDG01204">
    <property type="entry name" value="Grx2-like.1"/>
    <property type="match status" value="1"/>
</dbReference>
<dbReference type="Pfam" id="PF04399">
    <property type="entry name" value="Glutaredoxin2_C"/>
    <property type="match status" value="1"/>
</dbReference>
<dbReference type="InterPro" id="IPR011901">
    <property type="entry name" value="Grx2"/>
</dbReference>
<dbReference type="Pfam" id="PF13417">
    <property type="entry name" value="GST_N_3"/>
    <property type="match status" value="1"/>
</dbReference>
<sequence length="216" mass="24404">MQLYVYDHCPFCVRARMIFGLKNIAFELKILANDDEQTPISMIGKKMLPILHKDDGCYLPESLDIVNYIDKHYGNAPILTGATSQAIADILNEIQTVDYILVYPRLVQLKLPEFATQSARDYFENRKQARSGPFAECLAKTAQISQHVEAILAKLVPLIKSHDACHGEISMDDICLFPVLRNLTCVKGLHFPESVKAYVESMAKHSQINLYFDQAV</sequence>
<dbReference type="InterPro" id="IPR040079">
    <property type="entry name" value="Glutathione_S-Trfase"/>
</dbReference>
<dbReference type="CDD" id="cd03037">
    <property type="entry name" value="GST_N_GRX2"/>
    <property type="match status" value="1"/>
</dbReference>
<dbReference type="InterPro" id="IPR036282">
    <property type="entry name" value="Glutathione-S-Trfase_C_sf"/>
</dbReference>
<dbReference type="Gene3D" id="1.20.1050.10">
    <property type="match status" value="1"/>
</dbReference>
<dbReference type="EMBL" id="BAABHY010000001">
    <property type="protein sequence ID" value="GAA5105885.1"/>
    <property type="molecule type" value="Genomic_DNA"/>
</dbReference>
<dbReference type="SFLD" id="SFLDG01183">
    <property type="entry name" value="Grx2-like"/>
    <property type="match status" value="1"/>
</dbReference>
<dbReference type="Proteomes" id="UP001500171">
    <property type="component" value="Unassembled WGS sequence"/>
</dbReference>
<dbReference type="InterPro" id="IPR004045">
    <property type="entry name" value="Glutathione_S-Trfase_N"/>
</dbReference>
<comment type="caution">
    <text evidence="2">The sequence shown here is derived from an EMBL/GenBank/DDBJ whole genome shotgun (WGS) entry which is preliminary data.</text>
</comment>
<dbReference type="PROSITE" id="PS00195">
    <property type="entry name" value="GLUTAREDOXIN_1"/>
    <property type="match status" value="1"/>
</dbReference>
<dbReference type="RefSeq" id="WP_345488483.1">
    <property type="nucleotide sequence ID" value="NZ_BAABHY010000001.1"/>
</dbReference>
<dbReference type="InterPro" id="IPR007494">
    <property type="entry name" value="Glutaredoxin2_C"/>
</dbReference>
<dbReference type="NCBIfam" id="NF007702">
    <property type="entry name" value="PRK10387.1"/>
    <property type="match status" value="1"/>
</dbReference>
<name>A0ABP9N5N5_9GAMM</name>
<dbReference type="SUPFAM" id="SSF47616">
    <property type="entry name" value="GST C-terminal domain-like"/>
    <property type="match status" value="1"/>
</dbReference>
<dbReference type="SFLD" id="SFLDS00019">
    <property type="entry name" value="Glutathione_Transferase_(cytos"/>
    <property type="match status" value="1"/>
</dbReference>
<protein>
    <submittedName>
        <fullName evidence="2">Glutaredoxin 2</fullName>
    </submittedName>
</protein>
<dbReference type="InterPro" id="IPR036249">
    <property type="entry name" value="Thioredoxin-like_sf"/>
</dbReference>
<feature type="domain" description="GST N-terminal" evidence="1">
    <location>
        <begin position="1"/>
        <end position="77"/>
    </location>
</feature>
<accession>A0ABP9N5N5</accession>
<dbReference type="SUPFAM" id="SSF52833">
    <property type="entry name" value="Thioredoxin-like"/>
    <property type="match status" value="1"/>
</dbReference>
<dbReference type="InterPro" id="IPR011767">
    <property type="entry name" value="GLR_AS"/>
</dbReference>
<dbReference type="Gene3D" id="3.40.30.10">
    <property type="entry name" value="Glutaredoxin"/>
    <property type="match status" value="1"/>
</dbReference>
<gene>
    <name evidence="2" type="primary">grxB</name>
    <name evidence="2" type="ORF">GCM10023211_05080</name>
</gene>
<dbReference type="CDD" id="cd03199">
    <property type="entry name" value="GST_C_GRX2"/>
    <property type="match status" value="1"/>
</dbReference>
<dbReference type="PROSITE" id="PS50404">
    <property type="entry name" value="GST_NTER"/>
    <property type="match status" value="1"/>
</dbReference>
<reference evidence="3" key="1">
    <citation type="journal article" date="2019" name="Int. J. Syst. Evol. Microbiol.">
        <title>The Global Catalogue of Microorganisms (GCM) 10K type strain sequencing project: providing services to taxonomists for standard genome sequencing and annotation.</title>
        <authorList>
            <consortium name="The Broad Institute Genomics Platform"/>
            <consortium name="The Broad Institute Genome Sequencing Center for Infectious Disease"/>
            <person name="Wu L."/>
            <person name="Ma J."/>
        </authorList>
    </citation>
    <scope>NUCLEOTIDE SEQUENCE [LARGE SCALE GENOMIC DNA]</scope>
    <source>
        <strain evidence="3">JCM 18050</strain>
    </source>
</reference>
<evidence type="ECO:0000313" key="3">
    <source>
        <dbReference type="Proteomes" id="UP001500171"/>
    </source>
</evidence>
<proteinExistence type="predicted"/>
<dbReference type="NCBIfam" id="TIGR02182">
    <property type="entry name" value="GRXB"/>
    <property type="match status" value="1"/>
</dbReference>
<evidence type="ECO:0000313" key="2">
    <source>
        <dbReference type="EMBL" id="GAA5105885.1"/>
    </source>
</evidence>
<organism evidence="2 3">
    <name type="scientific">Orbus sasakiae</name>
    <dbReference type="NCBI Taxonomy" id="1078475"/>
    <lineage>
        <taxon>Bacteria</taxon>
        <taxon>Pseudomonadati</taxon>
        <taxon>Pseudomonadota</taxon>
        <taxon>Gammaproteobacteria</taxon>
        <taxon>Orbales</taxon>
        <taxon>Orbaceae</taxon>
        <taxon>Orbus</taxon>
    </lineage>
</organism>